<comment type="cofactor">
    <cofactor evidence="11">
        <name>Zn(2+)</name>
        <dbReference type="ChEBI" id="CHEBI:29105"/>
    </cofactor>
    <text evidence="11">Binds 1 zinc ion per subunit.</text>
</comment>
<feature type="binding site" evidence="11">
    <location>
        <position position="671"/>
    </location>
    <ligand>
        <name>Zn(2+)</name>
        <dbReference type="ChEBI" id="CHEBI:29105"/>
    </ligand>
</feature>
<dbReference type="InterPro" id="IPR018162">
    <property type="entry name" value="Ala-tRNA-ligase_IIc_anticod-bd"/>
</dbReference>
<dbReference type="GO" id="GO:0000049">
    <property type="term" value="F:tRNA binding"/>
    <property type="evidence" value="ECO:0007669"/>
    <property type="project" value="UniProtKB-KW"/>
</dbReference>
<comment type="similarity">
    <text evidence="1 11">Belongs to the class-II aminoacyl-tRNA synthetase family.</text>
</comment>
<reference evidence="14 15" key="1">
    <citation type="submission" date="2016-11" db="EMBL/GenBank/DDBJ databases">
        <authorList>
            <person name="Jaros S."/>
            <person name="Januszkiewicz K."/>
            <person name="Wedrychowicz H."/>
        </authorList>
    </citation>
    <scope>NUCLEOTIDE SEQUENCE [LARGE SCALE GENOMIC DNA]</scope>
    <source>
        <strain evidence="14 15">DSM 9705</strain>
    </source>
</reference>
<dbReference type="NCBIfam" id="TIGR00344">
    <property type="entry name" value="alaS"/>
    <property type="match status" value="1"/>
</dbReference>
<evidence type="ECO:0000256" key="3">
    <source>
        <dbReference type="ARBA" id="ARBA00022598"/>
    </source>
</evidence>
<dbReference type="Gene3D" id="3.10.310.40">
    <property type="match status" value="1"/>
</dbReference>
<dbReference type="InterPro" id="IPR003156">
    <property type="entry name" value="DHHA1_dom"/>
</dbReference>
<evidence type="ECO:0000256" key="2">
    <source>
        <dbReference type="ARBA" id="ARBA00022555"/>
    </source>
</evidence>
<feature type="binding site" evidence="11">
    <location>
        <position position="573"/>
    </location>
    <ligand>
        <name>Zn(2+)</name>
        <dbReference type="ChEBI" id="CHEBI:29105"/>
    </ligand>
</feature>
<evidence type="ECO:0000313" key="15">
    <source>
        <dbReference type="Proteomes" id="UP000184139"/>
    </source>
</evidence>
<dbReference type="AlphaFoldDB" id="A0A1M5UYR2"/>
<comment type="subcellular location">
    <subcellularLocation>
        <location evidence="11">Cytoplasm</location>
    </subcellularLocation>
</comment>
<evidence type="ECO:0000259" key="13">
    <source>
        <dbReference type="PROSITE" id="PS50860"/>
    </source>
</evidence>
<dbReference type="EMBL" id="FQXS01000006">
    <property type="protein sequence ID" value="SHH68131.1"/>
    <property type="molecule type" value="Genomic_DNA"/>
</dbReference>
<evidence type="ECO:0000256" key="8">
    <source>
        <dbReference type="ARBA" id="ARBA00022884"/>
    </source>
</evidence>
<dbReference type="FunFam" id="3.30.930.10:FF:000004">
    <property type="entry name" value="Alanine--tRNA ligase"/>
    <property type="match status" value="1"/>
</dbReference>
<evidence type="ECO:0000256" key="12">
    <source>
        <dbReference type="SAM" id="Coils"/>
    </source>
</evidence>
<evidence type="ECO:0000256" key="7">
    <source>
        <dbReference type="ARBA" id="ARBA00022840"/>
    </source>
</evidence>
<dbReference type="HAMAP" id="MF_00036_B">
    <property type="entry name" value="Ala_tRNA_synth_B"/>
    <property type="match status" value="1"/>
</dbReference>
<dbReference type="GO" id="GO:0004813">
    <property type="term" value="F:alanine-tRNA ligase activity"/>
    <property type="evidence" value="ECO:0007669"/>
    <property type="project" value="UniProtKB-UniRule"/>
</dbReference>
<gene>
    <name evidence="11" type="primary">alaS</name>
    <name evidence="14" type="ORF">SAMN02745124_01412</name>
</gene>
<dbReference type="SUPFAM" id="SSF55681">
    <property type="entry name" value="Class II aaRS and biotin synthetases"/>
    <property type="match status" value="1"/>
</dbReference>
<dbReference type="InterPro" id="IPR050058">
    <property type="entry name" value="Ala-tRNA_ligase"/>
</dbReference>
<sequence>MTGNEIRARFLEYFKKNGHTVVESSSLVPQNDPTLLFTNAGMVQFKTVFMGEEKRDYVRAVTSQCCMRAGGKHNDLENVGYTARHHTFFEMLGNFSFGDYFKEQAIAYAWEFLTEELGLPKDKLWVSVFQDDDEAFSLWEQVEGLPSGRIVRLDEKDNFWAMGDTGPCGPCSEIHIDQGIEAGCGREECAVGCDCDRFLELWNLVFMQFNRIEDGSLEPLPKPSIDTGMGLERVAAVLQGKFNNYDSDLFTPVISRLEQLSGRRYGADRSDDTAMRVIADHARATSFLVADGVLPSNEGRGYVLRRVMRRAIRFGRNLGLGSPFMFAACSAVVDSMIGAYPRLRDTLELLEKVVNNEEARFSETLEHGLAMLDEEIARQRQSGTPRIDGEFIFKLYDTFGFPVDIVRDISLERQISFDENGFQAAMERQRRQSRASRKGEGVQVKDAGVKQLIESGTRCSFIGYQALQTTTTVQALLDEAGQQVAELAAGGRGRLFVEATPFYAESGGQVGDVGAVIWPAGRATVETVRTEADGVILHHVLVAEGTLSLGAEVEMAVSEAVRHDTEANHSATHLLHAALRRTLGDHVKQAGSLVTPDRLRFDFTHFSALTDAEIEAVEALVNQQIRANRQVGTKTMSRAEAFDEGAIALFGEKYGETVRLVQIDAISKELCGGTHVPATGAIGLFKIVAETGIAAGVRRIEAVTGRAALELVQSLARREAALCRRLNTVGEELVDKLDHVLEQQKKLEKQVALLSTQLASSDLDSVFDSGVTVAGVSVVAAQITLDNAKTLREVGDRVRDRLGSGVAVLGGVIDGKAALIALVSKDLTGRIKAGELVNRVAQMVGGKGGGRPDMAQAGGPMADKISDAIGAVPGIVEMLLADQA</sequence>
<dbReference type="FunFam" id="3.30.980.10:FF:000004">
    <property type="entry name" value="Alanine--tRNA ligase, cytoplasmic"/>
    <property type="match status" value="1"/>
</dbReference>
<evidence type="ECO:0000313" key="14">
    <source>
        <dbReference type="EMBL" id="SHH68131.1"/>
    </source>
</evidence>
<evidence type="ECO:0000256" key="9">
    <source>
        <dbReference type="ARBA" id="ARBA00022917"/>
    </source>
</evidence>
<dbReference type="PROSITE" id="PS50860">
    <property type="entry name" value="AA_TRNA_LIGASE_II_ALA"/>
    <property type="match status" value="1"/>
</dbReference>
<dbReference type="Proteomes" id="UP000184139">
    <property type="component" value="Unassembled WGS sequence"/>
</dbReference>
<evidence type="ECO:0000256" key="4">
    <source>
        <dbReference type="ARBA" id="ARBA00022723"/>
    </source>
</evidence>
<dbReference type="InterPro" id="IPR018164">
    <property type="entry name" value="Ala-tRNA-synth_IIc_N"/>
</dbReference>
<dbReference type="FunFam" id="3.10.310.40:FF:000001">
    <property type="entry name" value="Alanine--tRNA ligase"/>
    <property type="match status" value="1"/>
</dbReference>
<dbReference type="STRING" id="1121409.SAMN02745124_01412"/>
<dbReference type="GO" id="GO:0005524">
    <property type="term" value="F:ATP binding"/>
    <property type="evidence" value="ECO:0007669"/>
    <property type="project" value="UniProtKB-UniRule"/>
</dbReference>
<dbReference type="InterPro" id="IPR012947">
    <property type="entry name" value="tRNA_SAD"/>
</dbReference>
<keyword evidence="9 11" id="KW-0648">Protein biosynthesis</keyword>
<dbReference type="Pfam" id="PF02272">
    <property type="entry name" value="DHHA1"/>
    <property type="match status" value="1"/>
</dbReference>
<keyword evidence="15" id="KW-1185">Reference proteome</keyword>
<keyword evidence="3 11" id="KW-0436">Ligase</keyword>
<dbReference type="SUPFAM" id="SSF55186">
    <property type="entry name" value="ThrRS/AlaRS common domain"/>
    <property type="match status" value="1"/>
</dbReference>
<dbReference type="Pfam" id="PF07973">
    <property type="entry name" value="tRNA_SAD"/>
    <property type="match status" value="1"/>
</dbReference>
<dbReference type="PANTHER" id="PTHR11777">
    <property type="entry name" value="ALANYL-TRNA SYNTHETASE"/>
    <property type="match status" value="1"/>
</dbReference>
<keyword evidence="2 11" id="KW-0820">tRNA-binding</keyword>
<dbReference type="Gene3D" id="3.30.930.10">
    <property type="entry name" value="Bira Bifunctional Protein, Domain 2"/>
    <property type="match status" value="1"/>
</dbReference>
<dbReference type="FunFam" id="3.30.54.20:FF:000001">
    <property type="entry name" value="Alanine--tRNA ligase"/>
    <property type="match status" value="1"/>
</dbReference>
<dbReference type="Gene3D" id="2.40.30.130">
    <property type="match status" value="1"/>
</dbReference>
<evidence type="ECO:0000256" key="5">
    <source>
        <dbReference type="ARBA" id="ARBA00022741"/>
    </source>
</evidence>
<feature type="binding site" evidence="11">
    <location>
        <position position="569"/>
    </location>
    <ligand>
        <name>Zn(2+)</name>
        <dbReference type="ChEBI" id="CHEBI:29105"/>
    </ligand>
</feature>
<dbReference type="GO" id="GO:0005829">
    <property type="term" value="C:cytosol"/>
    <property type="evidence" value="ECO:0007669"/>
    <property type="project" value="TreeGrafter"/>
</dbReference>
<dbReference type="GO" id="GO:0045892">
    <property type="term" value="P:negative regulation of DNA-templated transcription"/>
    <property type="evidence" value="ECO:0007669"/>
    <property type="project" value="TreeGrafter"/>
</dbReference>
<dbReference type="GO" id="GO:0008270">
    <property type="term" value="F:zinc ion binding"/>
    <property type="evidence" value="ECO:0007669"/>
    <property type="project" value="UniProtKB-UniRule"/>
</dbReference>
<keyword evidence="7 11" id="KW-0067">ATP-binding</keyword>
<dbReference type="SUPFAM" id="SSF50447">
    <property type="entry name" value="Translation proteins"/>
    <property type="match status" value="1"/>
</dbReference>
<dbReference type="InterPro" id="IPR002318">
    <property type="entry name" value="Ala-tRNA-lgiase_IIc"/>
</dbReference>
<dbReference type="InterPro" id="IPR009000">
    <property type="entry name" value="Transl_B-barrel_sf"/>
</dbReference>
<dbReference type="Gene3D" id="3.30.54.20">
    <property type="match status" value="1"/>
</dbReference>
<proteinExistence type="inferred from homology"/>
<keyword evidence="12" id="KW-0175">Coiled coil</keyword>
<feature type="binding site" evidence="11">
    <location>
        <position position="675"/>
    </location>
    <ligand>
        <name>Zn(2+)</name>
        <dbReference type="ChEBI" id="CHEBI:29105"/>
    </ligand>
</feature>
<dbReference type="Gene3D" id="3.30.980.10">
    <property type="entry name" value="Threonyl-trna Synthetase, Chain A, domain 2"/>
    <property type="match status" value="1"/>
</dbReference>
<comment type="catalytic activity">
    <reaction evidence="11">
        <text>tRNA(Ala) + L-alanine + ATP = L-alanyl-tRNA(Ala) + AMP + diphosphate</text>
        <dbReference type="Rhea" id="RHEA:12540"/>
        <dbReference type="Rhea" id="RHEA-COMP:9657"/>
        <dbReference type="Rhea" id="RHEA-COMP:9923"/>
        <dbReference type="ChEBI" id="CHEBI:30616"/>
        <dbReference type="ChEBI" id="CHEBI:33019"/>
        <dbReference type="ChEBI" id="CHEBI:57972"/>
        <dbReference type="ChEBI" id="CHEBI:78442"/>
        <dbReference type="ChEBI" id="CHEBI:78497"/>
        <dbReference type="ChEBI" id="CHEBI:456215"/>
        <dbReference type="EC" id="6.1.1.7"/>
    </reaction>
</comment>
<evidence type="ECO:0000256" key="10">
    <source>
        <dbReference type="ARBA" id="ARBA00023146"/>
    </source>
</evidence>
<organism evidence="14 15">
    <name type="scientific">Desulfofustis glycolicus DSM 9705</name>
    <dbReference type="NCBI Taxonomy" id="1121409"/>
    <lineage>
        <taxon>Bacteria</taxon>
        <taxon>Pseudomonadati</taxon>
        <taxon>Thermodesulfobacteriota</taxon>
        <taxon>Desulfobulbia</taxon>
        <taxon>Desulfobulbales</taxon>
        <taxon>Desulfocapsaceae</taxon>
        <taxon>Desulfofustis</taxon>
    </lineage>
</organism>
<dbReference type="PANTHER" id="PTHR11777:SF9">
    <property type="entry name" value="ALANINE--TRNA LIGASE, CYTOPLASMIC"/>
    <property type="match status" value="1"/>
</dbReference>
<comment type="domain">
    <text evidence="11">Consists of three domains; the N-terminal catalytic domain, the editing domain and the C-terminal C-Ala domain. The editing domain removes incorrectly charged amino acids, while the C-Ala domain, along with tRNA(Ala), serves as a bridge to cooperatively bring together the editing and aminoacylation centers thus stimulating deacylation of misacylated tRNAs.</text>
</comment>
<dbReference type="CDD" id="cd00673">
    <property type="entry name" value="AlaRS_core"/>
    <property type="match status" value="1"/>
</dbReference>
<dbReference type="Pfam" id="PF01411">
    <property type="entry name" value="tRNA-synt_2c"/>
    <property type="match status" value="1"/>
</dbReference>
<name>A0A1M5UYR2_9BACT</name>
<keyword evidence="4 11" id="KW-0479">Metal-binding</keyword>
<accession>A0A1M5UYR2</accession>
<dbReference type="RefSeq" id="WP_073374663.1">
    <property type="nucleotide sequence ID" value="NZ_FQXS01000006.1"/>
</dbReference>
<keyword evidence="11" id="KW-0963">Cytoplasm</keyword>
<evidence type="ECO:0000256" key="6">
    <source>
        <dbReference type="ARBA" id="ARBA00022833"/>
    </source>
</evidence>
<dbReference type="InterPro" id="IPR018165">
    <property type="entry name" value="Ala-tRNA-synth_IIc_core"/>
</dbReference>
<dbReference type="SUPFAM" id="SSF101353">
    <property type="entry name" value="Putative anticodon-binding domain of alanyl-tRNA synthetase (AlaRS)"/>
    <property type="match status" value="1"/>
</dbReference>
<dbReference type="EC" id="6.1.1.7" evidence="11"/>
<keyword evidence="6 11" id="KW-0862">Zinc</keyword>
<feature type="coiled-coil region" evidence="12">
    <location>
        <begin position="730"/>
        <end position="757"/>
    </location>
</feature>
<dbReference type="OrthoDB" id="9803884at2"/>
<dbReference type="PRINTS" id="PR00980">
    <property type="entry name" value="TRNASYNTHALA"/>
</dbReference>
<dbReference type="GO" id="GO:0002161">
    <property type="term" value="F:aminoacyl-tRNA deacylase activity"/>
    <property type="evidence" value="ECO:0007669"/>
    <property type="project" value="TreeGrafter"/>
</dbReference>
<comment type="function">
    <text evidence="11">Catalyzes the attachment of alanine to tRNA(Ala) in a two-step reaction: alanine is first activated by ATP to form Ala-AMP and then transferred to the acceptor end of tRNA(Ala). Also edits incorrectly charged Ser-tRNA(Ala) and Gly-tRNA(Ala) via its editing domain.</text>
</comment>
<dbReference type="SMART" id="SM00863">
    <property type="entry name" value="tRNA_SAD"/>
    <property type="match status" value="1"/>
</dbReference>
<keyword evidence="8 11" id="KW-0694">RNA-binding</keyword>
<evidence type="ECO:0000256" key="1">
    <source>
        <dbReference type="ARBA" id="ARBA00008226"/>
    </source>
</evidence>
<protein>
    <recommendedName>
        <fullName evidence="11">Alanine--tRNA ligase</fullName>
        <ecNumber evidence="11">6.1.1.7</ecNumber>
    </recommendedName>
    <alternativeName>
        <fullName evidence="11">Alanyl-tRNA synthetase</fullName>
        <shortName evidence="11">AlaRS</shortName>
    </alternativeName>
</protein>
<dbReference type="InterPro" id="IPR023033">
    <property type="entry name" value="Ala_tRNA_ligase_euk/bac"/>
</dbReference>
<evidence type="ECO:0000256" key="11">
    <source>
        <dbReference type="HAMAP-Rule" id="MF_00036"/>
    </source>
</evidence>
<feature type="domain" description="Alanyl-transfer RNA synthetases family profile" evidence="13">
    <location>
        <begin position="1"/>
        <end position="714"/>
    </location>
</feature>
<dbReference type="GO" id="GO:0006419">
    <property type="term" value="P:alanyl-tRNA aminoacylation"/>
    <property type="evidence" value="ECO:0007669"/>
    <property type="project" value="UniProtKB-UniRule"/>
</dbReference>
<dbReference type="InterPro" id="IPR018163">
    <property type="entry name" value="Thr/Ala-tRNA-synth_IIc_edit"/>
</dbReference>
<keyword evidence="10 11" id="KW-0030">Aminoacyl-tRNA synthetase</keyword>
<keyword evidence="5 11" id="KW-0547">Nucleotide-binding</keyword>
<dbReference type="InterPro" id="IPR045864">
    <property type="entry name" value="aa-tRNA-synth_II/BPL/LPL"/>
</dbReference>